<keyword evidence="10" id="KW-0998">Cell outer membrane</keyword>
<proteinExistence type="predicted"/>
<comment type="subcellular location">
    <subcellularLocation>
        <location evidence="1">Cell outer membrane</location>
        <topology evidence="1">Multi-pass membrane protein</topology>
    </subcellularLocation>
</comment>
<keyword evidence="4" id="KW-1134">Transmembrane beta strand</keyword>
<keyword evidence="6 11" id="KW-0732">Signal</keyword>
<keyword evidence="8" id="KW-0626">Porin</keyword>
<dbReference type="InterPro" id="IPR001702">
    <property type="entry name" value="Porin_Gram-ve"/>
</dbReference>
<evidence type="ECO:0000256" key="8">
    <source>
        <dbReference type="ARBA" id="ARBA00023114"/>
    </source>
</evidence>
<evidence type="ECO:0000256" key="11">
    <source>
        <dbReference type="SAM" id="SignalP"/>
    </source>
</evidence>
<dbReference type="GO" id="GO:0015288">
    <property type="term" value="F:porin activity"/>
    <property type="evidence" value="ECO:0007669"/>
    <property type="project" value="UniProtKB-KW"/>
</dbReference>
<evidence type="ECO:0000256" key="4">
    <source>
        <dbReference type="ARBA" id="ARBA00022452"/>
    </source>
</evidence>
<comment type="subunit">
    <text evidence="2">Homotrimer.</text>
</comment>
<evidence type="ECO:0000259" key="12">
    <source>
        <dbReference type="Pfam" id="PF13609"/>
    </source>
</evidence>
<gene>
    <name evidence="13" type="ORF">HD842_000442</name>
</gene>
<feature type="domain" description="Porin" evidence="12">
    <location>
        <begin position="7"/>
        <end position="306"/>
    </location>
</feature>
<dbReference type="Gene3D" id="2.40.160.10">
    <property type="entry name" value="Porin"/>
    <property type="match status" value="1"/>
</dbReference>
<dbReference type="SUPFAM" id="SSF56935">
    <property type="entry name" value="Porins"/>
    <property type="match status" value="1"/>
</dbReference>
<evidence type="ECO:0000256" key="10">
    <source>
        <dbReference type="ARBA" id="ARBA00023237"/>
    </source>
</evidence>
<keyword evidence="14" id="KW-1185">Reference proteome</keyword>
<evidence type="ECO:0000256" key="1">
    <source>
        <dbReference type="ARBA" id="ARBA00004571"/>
    </source>
</evidence>
<dbReference type="InterPro" id="IPR033900">
    <property type="entry name" value="Gram_neg_porin_domain"/>
</dbReference>
<dbReference type="EMBL" id="JACHBX010000001">
    <property type="protein sequence ID" value="MBB6132331.1"/>
    <property type="molecule type" value="Genomic_DNA"/>
</dbReference>
<dbReference type="GO" id="GO:0034220">
    <property type="term" value="P:monoatomic ion transmembrane transport"/>
    <property type="evidence" value="ECO:0007669"/>
    <property type="project" value="InterPro"/>
</dbReference>
<evidence type="ECO:0000256" key="7">
    <source>
        <dbReference type="ARBA" id="ARBA00023065"/>
    </source>
</evidence>
<keyword evidence="5" id="KW-0812">Transmembrane</keyword>
<dbReference type="AlphaFoldDB" id="A0A7W9WXD9"/>
<organism evidence="13 14">
    <name type="scientific">Massilia aurea</name>
    <dbReference type="NCBI Taxonomy" id="373040"/>
    <lineage>
        <taxon>Bacteria</taxon>
        <taxon>Pseudomonadati</taxon>
        <taxon>Pseudomonadota</taxon>
        <taxon>Betaproteobacteria</taxon>
        <taxon>Burkholderiales</taxon>
        <taxon>Oxalobacteraceae</taxon>
        <taxon>Telluria group</taxon>
        <taxon>Massilia</taxon>
    </lineage>
</organism>
<dbReference type="PANTHER" id="PTHR34501:SF9">
    <property type="entry name" value="MAJOR OUTER MEMBRANE PROTEIN P.IA"/>
    <property type="match status" value="1"/>
</dbReference>
<dbReference type="GO" id="GO:0009279">
    <property type="term" value="C:cell outer membrane"/>
    <property type="evidence" value="ECO:0007669"/>
    <property type="project" value="UniProtKB-SubCell"/>
</dbReference>
<reference evidence="13 14" key="1">
    <citation type="submission" date="2020-08" db="EMBL/GenBank/DDBJ databases">
        <title>The Agave Microbiome: Exploring the role of microbial communities in plant adaptations to desert environments.</title>
        <authorList>
            <person name="Partida-Martinez L.P."/>
        </authorList>
    </citation>
    <scope>NUCLEOTIDE SEQUENCE [LARGE SCALE GENOMIC DNA]</scope>
    <source>
        <strain evidence="13 14">AT3.2</strain>
    </source>
</reference>
<evidence type="ECO:0000256" key="9">
    <source>
        <dbReference type="ARBA" id="ARBA00023136"/>
    </source>
</evidence>
<accession>A0A7W9WXD9</accession>
<name>A0A7W9WXD9_9BURK</name>
<dbReference type="InterPro" id="IPR050298">
    <property type="entry name" value="Gram-neg_bact_OMP"/>
</dbReference>
<dbReference type="PRINTS" id="PR00184">
    <property type="entry name" value="NEISSPPORIN"/>
</dbReference>
<dbReference type="RefSeq" id="WP_183550376.1">
    <property type="nucleotide sequence ID" value="NZ_JACHBX010000001.1"/>
</dbReference>
<comment type="caution">
    <text evidence="13">The sequence shown here is derived from an EMBL/GenBank/DDBJ whole genome shotgun (WGS) entry which is preliminary data.</text>
</comment>
<keyword evidence="3" id="KW-0813">Transport</keyword>
<feature type="chain" id="PRO_5030569076" evidence="11">
    <location>
        <begin position="21"/>
        <end position="346"/>
    </location>
</feature>
<evidence type="ECO:0000313" key="14">
    <source>
        <dbReference type="Proteomes" id="UP000540787"/>
    </source>
</evidence>
<dbReference type="Pfam" id="PF13609">
    <property type="entry name" value="Porin_4"/>
    <property type="match status" value="1"/>
</dbReference>
<keyword evidence="9" id="KW-0472">Membrane</keyword>
<evidence type="ECO:0000256" key="5">
    <source>
        <dbReference type="ARBA" id="ARBA00022692"/>
    </source>
</evidence>
<dbReference type="PRINTS" id="PR00182">
    <property type="entry name" value="ECOLNEIPORIN"/>
</dbReference>
<sequence>MKYKFLAAAVLSSLPLFASAQTNVQIYGVMDAAVALEDTDVPGEDRRTTISSGNQSSSRLGFRGTEDLGNGLKALFNIEAGVALDTGATDTQTFGRRAVVGLQGNFGTVTLGREYSPIAAVAAASDINGQGMYGSNLSAFGTNRLTRRLSNSINYKSNDLSGFVVNAAYSTAEKTVDPSGDLLGIALEYKIGGLYLGAGYHTIERLASGDDKEMAFGAGYKFGDFEIKGNYLEAELEGTTASNGVEYKNANIGASYALGANKFFLNFQQQKLNNGAKGNTVAVSYTYTLSKRTNFYGTYAQLSNNNRAAFGINASSNNVTPVSTNPAISALSADPSVLTVGIRHAF</sequence>
<dbReference type="PANTHER" id="PTHR34501">
    <property type="entry name" value="PROTEIN YDDL-RELATED"/>
    <property type="match status" value="1"/>
</dbReference>
<evidence type="ECO:0000256" key="6">
    <source>
        <dbReference type="ARBA" id="ARBA00022729"/>
    </source>
</evidence>
<evidence type="ECO:0000256" key="2">
    <source>
        <dbReference type="ARBA" id="ARBA00011233"/>
    </source>
</evidence>
<evidence type="ECO:0000313" key="13">
    <source>
        <dbReference type="EMBL" id="MBB6132331.1"/>
    </source>
</evidence>
<keyword evidence="7" id="KW-0406">Ion transport</keyword>
<dbReference type="InterPro" id="IPR023614">
    <property type="entry name" value="Porin_dom_sf"/>
</dbReference>
<evidence type="ECO:0000256" key="3">
    <source>
        <dbReference type="ARBA" id="ARBA00022448"/>
    </source>
</evidence>
<feature type="signal peptide" evidence="11">
    <location>
        <begin position="1"/>
        <end position="20"/>
    </location>
</feature>
<dbReference type="Proteomes" id="UP000540787">
    <property type="component" value="Unassembled WGS sequence"/>
</dbReference>
<dbReference type="GO" id="GO:0046930">
    <property type="term" value="C:pore complex"/>
    <property type="evidence" value="ECO:0007669"/>
    <property type="project" value="UniProtKB-KW"/>
</dbReference>
<dbReference type="CDD" id="cd00342">
    <property type="entry name" value="gram_neg_porins"/>
    <property type="match status" value="1"/>
</dbReference>
<dbReference type="InterPro" id="IPR002299">
    <property type="entry name" value="Porin_Neis"/>
</dbReference>
<protein>
    <submittedName>
        <fullName evidence="13">Putative porin</fullName>
    </submittedName>
</protein>